<protein>
    <submittedName>
        <fullName evidence="1">Uncharacterized protein</fullName>
    </submittedName>
</protein>
<sequence>LRVTIKELPTQKLRAYVHVREIETENGGYKSISMVMKNPGDWEYVQNKARQELNSLIKKCEQYEQLGQVVKQLELALDKFPETEQRKTA</sequence>
<feature type="non-terminal residue" evidence="1">
    <location>
        <position position="1"/>
    </location>
</feature>
<comment type="caution">
    <text evidence="1">The sequence shown here is derived from an EMBL/GenBank/DDBJ whole genome shotgun (WGS) entry which is preliminary data.</text>
</comment>
<reference evidence="1" key="1">
    <citation type="journal article" date="2015" name="Nature">
        <title>Complex archaea that bridge the gap between prokaryotes and eukaryotes.</title>
        <authorList>
            <person name="Spang A."/>
            <person name="Saw J.H."/>
            <person name="Jorgensen S.L."/>
            <person name="Zaremba-Niedzwiedzka K."/>
            <person name="Martijn J."/>
            <person name="Lind A.E."/>
            <person name="van Eijk R."/>
            <person name="Schleper C."/>
            <person name="Guy L."/>
            <person name="Ettema T.J."/>
        </authorList>
    </citation>
    <scope>NUCLEOTIDE SEQUENCE</scope>
</reference>
<evidence type="ECO:0000313" key="1">
    <source>
        <dbReference type="EMBL" id="KKK96909.1"/>
    </source>
</evidence>
<name>A0A0F9C382_9ZZZZ</name>
<accession>A0A0F9C382</accession>
<organism evidence="1">
    <name type="scientific">marine sediment metagenome</name>
    <dbReference type="NCBI Taxonomy" id="412755"/>
    <lineage>
        <taxon>unclassified sequences</taxon>
        <taxon>metagenomes</taxon>
        <taxon>ecological metagenomes</taxon>
    </lineage>
</organism>
<dbReference type="AlphaFoldDB" id="A0A0F9C382"/>
<dbReference type="EMBL" id="LAZR01046279">
    <property type="protein sequence ID" value="KKK96909.1"/>
    <property type="molecule type" value="Genomic_DNA"/>
</dbReference>
<gene>
    <name evidence="1" type="ORF">LCGC14_2658070</name>
</gene>
<proteinExistence type="predicted"/>